<gene>
    <name evidence="1" type="ORF">K491DRAFT_252991</name>
</gene>
<keyword evidence="2" id="KW-1185">Reference proteome</keyword>
<evidence type="ECO:0000313" key="2">
    <source>
        <dbReference type="Proteomes" id="UP000799324"/>
    </source>
</evidence>
<sequence length="134" mass="14240">MQRLRDHCGSCSLSFPLGNLSSVLICQGLSYHLTYLSKIILPSSSTSLRIQNPPTSSPLPTNLLNNPSPLIPLTQAHQPSPLAVSAPSYVPLGKGFRILVPRRVRAESETRAPPLASVIDLGTSASIDHGSCMG</sequence>
<dbReference type="AlphaFoldDB" id="A0A6A6TIA3"/>
<accession>A0A6A6TIA3</accession>
<evidence type="ECO:0000313" key="1">
    <source>
        <dbReference type="EMBL" id="KAF2658653.1"/>
    </source>
</evidence>
<reference evidence="1" key="1">
    <citation type="journal article" date="2020" name="Stud. Mycol.">
        <title>101 Dothideomycetes genomes: a test case for predicting lifestyles and emergence of pathogens.</title>
        <authorList>
            <person name="Haridas S."/>
            <person name="Albert R."/>
            <person name="Binder M."/>
            <person name="Bloem J."/>
            <person name="Labutti K."/>
            <person name="Salamov A."/>
            <person name="Andreopoulos B."/>
            <person name="Baker S."/>
            <person name="Barry K."/>
            <person name="Bills G."/>
            <person name="Bluhm B."/>
            <person name="Cannon C."/>
            <person name="Castanera R."/>
            <person name="Culley D."/>
            <person name="Daum C."/>
            <person name="Ezra D."/>
            <person name="Gonzalez J."/>
            <person name="Henrissat B."/>
            <person name="Kuo A."/>
            <person name="Liang C."/>
            <person name="Lipzen A."/>
            <person name="Lutzoni F."/>
            <person name="Magnuson J."/>
            <person name="Mondo S."/>
            <person name="Nolan M."/>
            <person name="Ohm R."/>
            <person name="Pangilinan J."/>
            <person name="Park H.-J."/>
            <person name="Ramirez L."/>
            <person name="Alfaro M."/>
            <person name="Sun H."/>
            <person name="Tritt A."/>
            <person name="Yoshinaga Y."/>
            <person name="Zwiers L.-H."/>
            <person name="Turgeon B."/>
            <person name="Goodwin S."/>
            <person name="Spatafora J."/>
            <person name="Crous P."/>
            <person name="Grigoriev I."/>
        </authorList>
    </citation>
    <scope>NUCLEOTIDE SEQUENCE</scope>
    <source>
        <strain evidence="1">CBS 122681</strain>
    </source>
</reference>
<organism evidence="1 2">
    <name type="scientific">Lophiostoma macrostomum CBS 122681</name>
    <dbReference type="NCBI Taxonomy" id="1314788"/>
    <lineage>
        <taxon>Eukaryota</taxon>
        <taxon>Fungi</taxon>
        <taxon>Dikarya</taxon>
        <taxon>Ascomycota</taxon>
        <taxon>Pezizomycotina</taxon>
        <taxon>Dothideomycetes</taxon>
        <taxon>Pleosporomycetidae</taxon>
        <taxon>Pleosporales</taxon>
        <taxon>Lophiostomataceae</taxon>
        <taxon>Lophiostoma</taxon>
    </lineage>
</organism>
<dbReference type="Proteomes" id="UP000799324">
    <property type="component" value="Unassembled WGS sequence"/>
</dbReference>
<dbReference type="EMBL" id="MU004313">
    <property type="protein sequence ID" value="KAF2658653.1"/>
    <property type="molecule type" value="Genomic_DNA"/>
</dbReference>
<proteinExistence type="predicted"/>
<name>A0A6A6TIA3_9PLEO</name>
<protein>
    <submittedName>
        <fullName evidence="1">Uncharacterized protein</fullName>
    </submittedName>
</protein>